<dbReference type="EMBL" id="LVLJ01002988">
    <property type="protein sequence ID" value="OAE22964.1"/>
    <property type="molecule type" value="Genomic_DNA"/>
</dbReference>
<comment type="caution">
    <text evidence="1">The sequence shown here is derived from an EMBL/GenBank/DDBJ whole genome shotgun (WGS) entry which is preliminary data.</text>
</comment>
<accession>A0A176VQ05</accession>
<evidence type="ECO:0000313" key="1">
    <source>
        <dbReference type="EMBL" id="OAE22964.1"/>
    </source>
</evidence>
<name>A0A176VQ05_MARPO</name>
<dbReference type="Proteomes" id="UP000077202">
    <property type="component" value="Unassembled WGS sequence"/>
</dbReference>
<organism evidence="1 2">
    <name type="scientific">Marchantia polymorpha subsp. ruderalis</name>
    <dbReference type="NCBI Taxonomy" id="1480154"/>
    <lineage>
        <taxon>Eukaryota</taxon>
        <taxon>Viridiplantae</taxon>
        <taxon>Streptophyta</taxon>
        <taxon>Embryophyta</taxon>
        <taxon>Marchantiophyta</taxon>
        <taxon>Marchantiopsida</taxon>
        <taxon>Marchantiidae</taxon>
        <taxon>Marchantiales</taxon>
        <taxon>Marchantiaceae</taxon>
        <taxon>Marchantia</taxon>
    </lineage>
</organism>
<keyword evidence="2" id="KW-1185">Reference proteome</keyword>
<proteinExistence type="predicted"/>
<reference evidence="1" key="1">
    <citation type="submission" date="2016-03" db="EMBL/GenBank/DDBJ databases">
        <title>Mechanisms controlling the formation of the plant cell surface in tip-growing cells are functionally conserved among land plants.</title>
        <authorList>
            <person name="Honkanen S."/>
            <person name="Jones V.A."/>
            <person name="Morieri G."/>
            <person name="Champion C."/>
            <person name="Hetherington A.J."/>
            <person name="Kelly S."/>
            <person name="Saint-Marcoux D."/>
            <person name="Proust H."/>
            <person name="Prescott H."/>
            <person name="Dolan L."/>
        </authorList>
    </citation>
    <scope>NUCLEOTIDE SEQUENCE [LARGE SCALE GENOMIC DNA]</scope>
    <source>
        <tissue evidence="1">Whole gametophyte</tissue>
    </source>
</reference>
<gene>
    <name evidence="1" type="ORF">AXG93_1384s1000</name>
</gene>
<sequence length="190" mass="22021">MVVESHEISLPQMSAGMVRLKGERRSSEEEMKQLVVAFSDFMQDSIVPLLKYLDGKQKKYAILKESGFYVELIRSRTHIKQAAVVKTAGEMKRECAEATAKEREEQLQANKMEYKVLRLNLAKEKKLRMEEKLRSKDLRREIVAMKIKRMELRKSIGSRTEAHNKELQCANELSLSLAEHMKKHEVELAS</sequence>
<dbReference type="AlphaFoldDB" id="A0A176VQ05"/>
<evidence type="ECO:0000313" key="2">
    <source>
        <dbReference type="Proteomes" id="UP000077202"/>
    </source>
</evidence>
<protein>
    <submittedName>
        <fullName evidence="1">Uncharacterized protein</fullName>
    </submittedName>
</protein>